<dbReference type="SUPFAM" id="SSF54334">
    <property type="entry name" value="Superantigen toxins, C-terminal domain"/>
    <property type="match status" value="1"/>
</dbReference>
<gene>
    <name evidence="5" type="ORF">CV021_06635</name>
    <name evidence="6" type="ORF">NCTC6133_00464</name>
</gene>
<dbReference type="InterPro" id="IPR016091">
    <property type="entry name" value="SuperAg_toxin_C"/>
</dbReference>
<reference evidence="5 7" key="1">
    <citation type="submission" date="2017-11" db="EMBL/GenBank/DDBJ databases">
        <authorList>
            <person name="Founou R.C."/>
            <person name="Founou L."/>
            <person name="Allam M."/>
            <person name="Ismail A."/>
            <person name="Essack S.Y."/>
        </authorList>
    </citation>
    <scope>NUCLEOTIDE SEQUENCE [LARGE SCALE GENOMIC DNA]</scope>
    <source>
        <strain evidence="5 7">G703N2B1</strain>
    </source>
</reference>
<dbReference type="InterPro" id="IPR015282">
    <property type="entry name" value="SSL_OB"/>
</dbReference>
<sequence length="232" mass="26733">MKLKTLAKATLVLGLLATGVITTESQTVKAAESTQGQHNYKSLKYYYSKPSLELINVDGLYRQHLTDKGAYVWKNLKDYYIGLLGEDSKKFKTDVYGDLDAFLVIEEEPVKGRQYSIGGISKTNSKEFKEREVDVKVTRKADKDTTSTKDSKFKITKEEISLKELDFKLRQKLMKEENLYDAVNNRKGKIVVKMEDDKFYTFELTKKLQPHRMGDTIDGTKIKEINVELEYK</sequence>
<dbReference type="PRINTS" id="PR01800">
    <property type="entry name" value="STAPHEXOTOXN"/>
</dbReference>
<dbReference type="EMBL" id="PGWZ01000355">
    <property type="protein sequence ID" value="PPJ74818.1"/>
    <property type="molecule type" value="Genomic_DNA"/>
</dbReference>
<dbReference type="NCBIfam" id="NF009598">
    <property type="entry name" value="PRK13040.1"/>
    <property type="match status" value="1"/>
</dbReference>
<dbReference type="PROSITE" id="PS00278">
    <property type="entry name" value="STAPH_STREP_TOXIN_2"/>
    <property type="match status" value="1"/>
</dbReference>
<dbReference type="Proteomes" id="UP000238775">
    <property type="component" value="Unassembled WGS sequence"/>
</dbReference>
<dbReference type="InterPro" id="IPR008992">
    <property type="entry name" value="Enterotoxin"/>
</dbReference>
<keyword evidence="2" id="KW-0732">Signal</keyword>
<dbReference type="RefSeq" id="WP_000769846.1">
    <property type="nucleotide sequence ID" value="NZ_BAABQX010000006.1"/>
</dbReference>
<dbReference type="PRINTS" id="PR01501">
    <property type="entry name" value="TOXICSSTOXIN"/>
</dbReference>
<comment type="similarity">
    <text evidence="1">Belongs to the staphylococcal/streptococcal toxin family.</text>
</comment>
<dbReference type="InterPro" id="IPR006126">
    <property type="entry name" value="Staph/Strept_toxin_CS"/>
</dbReference>
<feature type="domain" description="Staphylococcal/Streptococcal toxin beta-grasp" evidence="3">
    <location>
        <begin position="135"/>
        <end position="229"/>
    </location>
</feature>
<evidence type="ECO:0000313" key="5">
    <source>
        <dbReference type="EMBL" id="PPJ74818.1"/>
    </source>
</evidence>
<dbReference type="InterPro" id="IPR006123">
    <property type="entry name" value="Toxin_b-grasp_Staph/Strep"/>
</dbReference>
<evidence type="ECO:0000313" key="6">
    <source>
        <dbReference type="EMBL" id="SUK31382.1"/>
    </source>
</evidence>
<dbReference type="Pfam" id="PF09199">
    <property type="entry name" value="SSL_OB"/>
    <property type="match status" value="1"/>
</dbReference>
<dbReference type="SUPFAM" id="SSF50203">
    <property type="entry name" value="Bacterial enterotoxins"/>
    <property type="match status" value="1"/>
</dbReference>
<evidence type="ECO:0000259" key="4">
    <source>
        <dbReference type="Pfam" id="PF09199"/>
    </source>
</evidence>
<feature type="domain" description="Staphylococcal superantigen-like OB-fold" evidence="4">
    <location>
        <begin position="41"/>
        <end position="124"/>
    </location>
</feature>
<dbReference type="Pfam" id="PF02876">
    <property type="entry name" value="Stap_Strp_tox_C"/>
    <property type="match status" value="1"/>
</dbReference>
<name>A0A2S6D5Z8_STAAU</name>
<dbReference type="PRINTS" id="PR01898">
    <property type="entry name" value="SAGSUPRFAMLY"/>
</dbReference>
<evidence type="ECO:0000256" key="1">
    <source>
        <dbReference type="ARBA" id="ARBA00008401"/>
    </source>
</evidence>
<dbReference type="EMBL" id="UHAP01000001">
    <property type="protein sequence ID" value="SUK31382.1"/>
    <property type="molecule type" value="Genomic_DNA"/>
</dbReference>
<dbReference type="AlphaFoldDB" id="A0A2S6D5Z8"/>
<protein>
    <submittedName>
        <fullName evidence="5 6">Superantigen-like protein</fullName>
    </submittedName>
</protein>
<proteinExistence type="inferred from homology"/>
<feature type="signal peptide" evidence="2">
    <location>
        <begin position="1"/>
        <end position="30"/>
    </location>
</feature>
<dbReference type="Gene3D" id="3.10.20.120">
    <property type="match status" value="1"/>
</dbReference>
<dbReference type="InterPro" id="IPR013307">
    <property type="entry name" value="Superantigen_bac"/>
</dbReference>
<dbReference type="Gene3D" id="2.40.50.110">
    <property type="match status" value="1"/>
</dbReference>
<evidence type="ECO:0000259" key="3">
    <source>
        <dbReference type="Pfam" id="PF02876"/>
    </source>
</evidence>
<feature type="chain" id="PRO_5036049288" evidence="2">
    <location>
        <begin position="31"/>
        <end position="232"/>
    </location>
</feature>
<evidence type="ECO:0000313" key="7">
    <source>
        <dbReference type="Proteomes" id="UP000238775"/>
    </source>
</evidence>
<accession>A0A2S6D5Z8</accession>
<reference evidence="6 8" key="2">
    <citation type="submission" date="2018-06" db="EMBL/GenBank/DDBJ databases">
        <authorList>
            <consortium name="Pathogen Informatics"/>
            <person name="Doyle S."/>
        </authorList>
    </citation>
    <scope>NUCLEOTIDE SEQUENCE [LARGE SCALE GENOMIC DNA]</scope>
    <source>
        <strain evidence="6 8">NCTC6133</strain>
    </source>
</reference>
<evidence type="ECO:0000313" key="8">
    <source>
        <dbReference type="Proteomes" id="UP000255091"/>
    </source>
</evidence>
<organism evidence="6 8">
    <name type="scientific">Staphylococcus aureus</name>
    <dbReference type="NCBI Taxonomy" id="1280"/>
    <lineage>
        <taxon>Bacteria</taxon>
        <taxon>Bacillati</taxon>
        <taxon>Bacillota</taxon>
        <taxon>Bacilli</taxon>
        <taxon>Bacillales</taxon>
        <taxon>Staphylococcaceae</taxon>
        <taxon>Staphylococcus</taxon>
    </lineage>
</organism>
<evidence type="ECO:0000256" key="2">
    <source>
        <dbReference type="SAM" id="SignalP"/>
    </source>
</evidence>
<dbReference type="Proteomes" id="UP000255091">
    <property type="component" value="Unassembled WGS sequence"/>
</dbReference>
<dbReference type="InterPro" id="IPR008375">
    <property type="entry name" value="Staph_exotoxin"/>
</dbReference>
<dbReference type="GO" id="GO:0005576">
    <property type="term" value="C:extracellular region"/>
    <property type="evidence" value="ECO:0007669"/>
    <property type="project" value="InterPro"/>
</dbReference>